<name>A0ABP6IKT2_9ACTN</name>
<dbReference type="Proteomes" id="UP001500831">
    <property type="component" value="Unassembled WGS sequence"/>
</dbReference>
<dbReference type="EMBL" id="BAAAVI010000052">
    <property type="protein sequence ID" value="GAA2894164.1"/>
    <property type="molecule type" value="Genomic_DNA"/>
</dbReference>
<reference evidence="2" key="1">
    <citation type="journal article" date="2019" name="Int. J. Syst. Evol. Microbiol.">
        <title>The Global Catalogue of Microorganisms (GCM) 10K type strain sequencing project: providing services to taxonomists for standard genome sequencing and annotation.</title>
        <authorList>
            <consortium name="The Broad Institute Genomics Platform"/>
            <consortium name="The Broad Institute Genome Sequencing Center for Infectious Disease"/>
            <person name="Wu L."/>
            <person name="Ma J."/>
        </authorList>
    </citation>
    <scope>NUCLEOTIDE SEQUENCE [LARGE SCALE GENOMIC DNA]</scope>
    <source>
        <strain evidence="2">JCM 6242</strain>
    </source>
</reference>
<accession>A0ABP6IKT2</accession>
<keyword evidence="2" id="KW-1185">Reference proteome</keyword>
<sequence length="70" mass="7879">MPSFYREVAIKDGWKPAPEQEEGVTQACLTKVINSRNVYLSVWYYDGPEEKDGDDYFLRVSSAPSGGNLC</sequence>
<gene>
    <name evidence="1" type="ORF">GCM10010517_58820</name>
</gene>
<evidence type="ECO:0000313" key="1">
    <source>
        <dbReference type="EMBL" id="GAA2894164.1"/>
    </source>
</evidence>
<organism evidence="1 2">
    <name type="scientific">Streptosporangium fragile</name>
    <dbReference type="NCBI Taxonomy" id="46186"/>
    <lineage>
        <taxon>Bacteria</taxon>
        <taxon>Bacillati</taxon>
        <taxon>Actinomycetota</taxon>
        <taxon>Actinomycetes</taxon>
        <taxon>Streptosporangiales</taxon>
        <taxon>Streptosporangiaceae</taxon>
        <taxon>Streptosporangium</taxon>
    </lineage>
</organism>
<protein>
    <submittedName>
        <fullName evidence="1">Uncharacterized protein</fullName>
    </submittedName>
</protein>
<evidence type="ECO:0000313" key="2">
    <source>
        <dbReference type="Proteomes" id="UP001500831"/>
    </source>
</evidence>
<comment type="caution">
    <text evidence="1">The sequence shown here is derived from an EMBL/GenBank/DDBJ whole genome shotgun (WGS) entry which is preliminary data.</text>
</comment>
<proteinExistence type="predicted"/>